<keyword evidence="3" id="KW-1185">Reference proteome</keyword>
<proteinExistence type="predicted"/>
<comment type="caution">
    <text evidence="2">The sequence shown here is derived from an EMBL/GenBank/DDBJ whole genome shotgun (WGS) entry which is preliminary data.</text>
</comment>
<evidence type="ECO:0000313" key="2">
    <source>
        <dbReference type="EMBL" id="MFD0947033.1"/>
    </source>
</evidence>
<gene>
    <name evidence="2" type="ORF">ACFQ1E_11850</name>
</gene>
<feature type="region of interest" description="Disordered" evidence="1">
    <location>
        <begin position="1"/>
        <end position="30"/>
    </location>
</feature>
<evidence type="ECO:0000313" key="3">
    <source>
        <dbReference type="Proteomes" id="UP001596977"/>
    </source>
</evidence>
<evidence type="ECO:0000256" key="1">
    <source>
        <dbReference type="SAM" id="MobiDB-lite"/>
    </source>
</evidence>
<name>A0ABW3H6M5_9SPHN</name>
<dbReference type="RefSeq" id="WP_264944641.1">
    <property type="nucleotide sequence ID" value="NZ_JAPDRA010000005.1"/>
</dbReference>
<organism evidence="2 3">
    <name type="scientific">Sphingomonas canadensis</name>
    <dbReference type="NCBI Taxonomy" id="1219257"/>
    <lineage>
        <taxon>Bacteria</taxon>
        <taxon>Pseudomonadati</taxon>
        <taxon>Pseudomonadota</taxon>
        <taxon>Alphaproteobacteria</taxon>
        <taxon>Sphingomonadales</taxon>
        <taxon>Sphingomonadaceae</taxon>
        <taxon>Sphingomonas</taxon>
    </lineage>
</organism>
<accession>A0ABW3H6M5</accession>
<sequence>MAKEPKIVENAATSGVGESEAVSTGSGAESLRGELAEVRELARTLMAAVQDMRAQAARNELVRGAIEDVRADVRAASHAMLMTPAPVTAAEPRTAPGTPAAPGKGCGSCGCVSSDCCCFDIKVWQVRALKPQMVTEPGDIGDIPLLVNALEMQMYFTVDNIGVLIPGLGSTIDLRADGIPGGPGPWVVLDRVIQRVCIPRGSVVTKTIMCQAYEADEGAESVQGKGEFGEAMGSITLDCCMERIYPPVPVDIALNMGGEGRGIVQAAFYAERVCC</sequence>
<reference evidence="3" key="1">
    <citation type="journal article" date="2019" name="Int. J. Syst. Evol. Microbiol.">
        <title>The Global Catalogue of Microorganisms (GCM) 10K type strain sequencing project: providing services to taxonomists for standard genome sequencing and annotation.</title>
        <authorList>
            <consortium name="The Broad Institute Genomics Platform"/>
            <consortium name="The Broad Institute Genome Sequencing Center for Infectious Disease"/>
            <person name="Wu L."/>
            <person name="Ma J."/>
        </authorList>
    </citation>
    <scope>NUCLEOTIDE SEQUENCE [LARGE SCALE GENOMIC DNA]</scope>
    <source>
        <strain evidence="3">CCUG 62982</strain>
    </source>
</reference>
<protein>
    <submittedName>
        <fullName evidence="2">Uncharacterized protein</fullName>
    </submittedName>
</protein>
<dbReference type="EMBL" id="JBHTJG010000005">
    <property type="protein sequence ID" value="MFD0947033.1"/>
    <property type="molecule type" value="Genomic_DNA"/>
</dbReference>
<dbReference type="Proteomes" id="UP001596977">
    <property type="component" value="Unassembled WGS sequence"/>
</dbReference>